<dbReference type="STRING" id="346185.AAY42_16965"/>
<feature type="transmembrane region" description="Helical" evidence="1">
    <location>
        <begin position="106"/>
        <end position="124"/>
    </location>
</feature>
<dbReference type="EMBL" id="LCTZ01000002">
    <property type="protein sequence ID" value="KQC31386.1"/>
    <property type="molecule type" value="Genomic_DNA"/>
</dbReference>
<keyword evidence="1" id="KW-1133">Transmembrane helix</keyword>
<keyword evidence="1" id="KW-0472">Membrane</keyword>
<feature type="transmembrane region" description="Helical" evidence="1">
    <location>
        <begin position="12"/>
        <end position="29"/>
    </location>
</feature>
<feature type="transmembrane region" description="Helical" evidence="1">
    <location>
        <begin position="130"/>
        <end position="151"/>
    </location>
</feature>
<dbReference type="AlphaFoldDB" id="A0A0Q0X1A7"/>
<feature type="transmembrane region" description="Helical" evidence="1">
    <location>
        <begin position="201"/>
        <end position="222"/>
    </location>
</feature>
<accession>A0A0Q0X1A7</accession>
<reference evidence="2 3" key="1">
    <citation type="submission" date="2015-04" db="EMBL/GenBank/DDBJ databases">
        <title>Complete genome of flavobacterium.</title>
        <authorList>
            <person name="Kwon Y.M."/>
            <person name="Kim S.-J."/>
        </authorList>
    </citation>
    <scope>NUCLEOTIDE SEQUENCE [LARGE SCALE GENOMIC DNA]</scope>
    <source>
        <strain evidence="2 3">DK169</strain>
    </source>
</reference>
<keyword evidence="3" id="KW-1185">Reference proteome</keyword>
<protein>
    <submittedName>
        <fullName evidence="2">Uncharacterized protein</fullName>
    </submittedName>
</protein>
<evidence type="ECO:0000256" key="1">
    <source>
        <dbReference type="SAM" id="Phobius"/>
    </source>
</evidence>
<sequence>MVHEFLEFLKEQYFIPFYFVTWVISALNYRKYFDTVLKYFPVFIAYTFFTEVLGYFIKFHDGFQFFSDERYSWDNVIIYNVYSIVSFSFFYYIYLNTLKNQKHKKWLKYGILVSAIGYLVSIFVQDPFHINLYYADLIASIVLLFAIGLYIKEKMGEPSDHPMKFNLLFWISLGLVVFHIFFPFIFLLLYEAIDFYYKYHLHELLIILIMVMYCLFSIGFLMSKRKAFR</sequence>
<feature type="transmembrane region" description="Helical" evidence="1">
    <location>
        <begin position="77"/>
        <end position="94"/>
    </location>
</feature>
<gene>
    <name evidence="2" type="ORF">AAY42_16965</name>
</gene>
<comment type="caution">
    <text evidence="2">The sequence shown here is derived from an EMBL/GenBank/DDBJ whole genome shotgun (WGS) entry which is preliminary data.</text>
</comment>
<feature type="transmembrane region" description="Helical" evidence="1">
    <location>
        <begin position="167"/>
        <end position="189"/>
    </location>
</feature>
<keyword evidence="1" id="KW-0812">Transmembrane</keyword>
<proteinExistence type="predicted"/>
<evidence type="ECO:0000313" key="3">
    <source>
        <dbReference type="Proteomes" id="UP000050827"/>
    </source>
</evidence>
<feature type="transmembrane region" description="Helical" evidence="1">
    <location>
        <begin position="36"/>
        <end position="57"/>
    </location>
</feature>
<organism evidence="2 3">
    <name type="scientific">Flagellimonas eckloniae</name>
    <dbReference type="NCBI Taxonomy" id="346185"/>
    <lineage>
        <taxon>Bacteria</taxon>
        <taxon>Pseudomonadati</taxon>
        <taxon>Bacteroidota</taxon>
        <taxon>Flavobacteriia</taxon>
        <taxon>Flavobacteriales</taxon>
        <taxon>Flavobacteriaceae</taxon>
        <taxon>Flagellimonas</taxon>
    </lineage>
</organism>
<dbReference type="Proteomes" id="UP000050827">
    <property type="component" value="Unassembled WGS sequence"/>
</dbReference>
<name>A0A0Q0X1A7_9FLAO</name>
<evidence type="ECO:0000313" key="2">
    <source>
        <dbReference type="EMBL" id="KQC31386.1"/>
    </source>
</evidence>